<accession>A0A1I4XH39</accession>
<dbReference type="Pfam" id="PF00753">
    <property type="entry name" value="Lactamase_B"/>
    <property type="match status" value="1"/>
</dbReference>
<dbReference type="CDD" id="cd16281">
    <property type="entry name" value="metallo-hydrolase-like_MBL-fold"/>
    <property type="match status" value="1"/>
</dbReference>
<evidence type="ECO:0000256" key="2">
    <source>
        <dbReference type="ARBA" id="ARBA00022723"/>
    </source>
</evidence>
<evidence type="ECO:0000313" key="7">
    <source>
        <dbReference type="Proteomes" id="UP000199149"/>
    </source>
</evidence>
<keyword evidence="4" id="KW-0862">Zinc</keyword>
<dbReference type="PANTHER" id="PTHR42978:SF6">
    <property type="entry name" value="QUORUM-QUENCHING LACTONASE YTNP-RELATED"/>
    <property type="match status" value="1"/>
</dbReference>
<dbReference type="RefSeq" id="WP_092908453.1">
    <property type="nucleotide sequence ID" value="NZ_FOUZ01000009.1"/>
</dbReference>
<keyword evidence="7" id="KW-1185">Reference proteome</keyword>
<proteinExistence type="inferred from homology"/>
<dbReference type="InterPro" id="IPR051013">
    <property type="entry name" value="MBL_superfamily_lactonases"/>
</dbReference>
<dbReference type="GO" id="GO:0016787">
    <property type="term" value="F:hydrolase activity"/>
    <property type="evidence" value="ECO:0007669"/>
    <property type="project" value="UniProtKB-KW"/>
</dbReference>
<dbReference type="OrthoDB" id="9802897at2"/>
<dbReference type="Gene3D" id="3.60.15.10">
    <property type="entry name" value="Ribonuclease Z/Hydroxyacylglutathione hydrolase-like"/>
    <property type="match status" value="1"/>
</dbReference>
<dbReference type="GO" id="GO:0046872">
    <property type="term" value="F:metal ion binding"/>
    <property type="evidence" value="ECO:0007669"/>
    <property type="project" value="UniProtKB-KW"/>
</dbReference>
<reference evidence="7" key="1">
    <citation type="submission" date="2016-10" db="EMBL/GenBank/DDBJ databases">
        <authorList>
            <person name="Varghese N."/>
            <person name="Submissions S."/>
        </authorList>
    </citation>
    <scope>NUCLEOTIDE SEQUENCE [LARGE SCALE GENOMIC DNA]</scope>
    <source>
        <strain evidence="7">XJ109</strain>
    </source>
</reference>
<feature type="domain" description="Metallo-beta-lactamase" evidence="5">
    <location>
        <begin position="42"/>
        <end position="258"/>
    </location>
</feature>
<evidence type="ECO:0000256" key="3">
    <source>
        <dbReference type="ARBA" id="ARBA00022801"/>
    </source>
</evidence>
<name>A0A1I4XH39_9FLAO</name>
<organism evidence="6 7">
    <name type="scientific">Algoriella xinjiangensis</name>
    <dbReference type="NCBI Taxonomy" id="684065"/>
    <lineage>
        <taxon>Bacteria</taxon>
        <taxon>Pseudomonadati</taxon>
        <taxon>Bacteroidota</taxon>
        <taxon>Flavobacteriia</taxon>
        <taxon>Flavobacteriales</taxon>
        <taxon>Weeksellaceae</taxon>
        <taxon>Algoriella</taxon>
    </lineage>
</organism>
<evidence type="ECO:0000256" key="1">
    <source>
        <dbReference type="ARBA" id="ARBA00007749"/>
    </source>
</evidence>
<dbReference type="InterPro" id="IPR001279">
    <property type="entry name" value="Metallo-B-lactamas"/>
</dbReference>
<gene>
    <name evidence="6" type="ORF">SAMN05421738_10926</name>
</gene>
<evidence type="ECO:0000259" key="5">
    <source>
        <dbReference type="SMART" id="SM00849"/>
    </source>
</evidence>
<comment type="similarity">
    <text evidence="1">Belongs to the metallo-beta-lactamase superfamily.</text>
</comment>
<dbReference type="AlphaFoldDB" id="A0A1I4XH39"/>
<keyword evidence="2" id="KW-0479">Metal-binding</keyword>
<keyword evidence="3" id="KW-0378">Hydrolase</keyword>
<dbReference type="EMBL" id="FOUZ01000009">
    <property type="protein sequence ID" value="SFN25221.1"/>
    <property type="molecule type" value="Genomic_DNA"/>
</dbReference>
<evidence type="ECO:0000256" key="4">
    <source>
        <dbReference type="ARBA" id="ARBA00022833"/>
    </source>
</evidence>
<protein>
    <submittedName>
        <fullName evidence="6">Glyoxylase, beta-lactamase superfamily II</fullName>
    </submittedName>
</protein>
<dbReference type="SUPFAM" id="SSF56281">
    <property type="entry name" value="Metallo-hydrolase/oxidoreductase"/>
    <property type="match status" value="1"/>
</dbReference>
<dbReference type="InterPro" id="IPR036866">
    <property type="entry name" value="RibonucZ/Hydroxyglut_hydro"/>
</dbReference>
<dbReference type="STRING" id="684065.SAMN05421738_10926"/>
<evidence type="ECO:0000313" key="6">
    <source>
        <dbReference type="EMBL" id="SFN25221.1"/>
    </source>
</evidence>
<dbReference type="SMART" id="SM00849">
    <property type="entry name" value="Lactamase_B"/>
    <property type="match status" value="1"/>
</dbReference>
<dbReference type="Proteomes" id="UP000199149">
    <property type="component" value="Unassembled WGS sequence"/>
</dbReference>
<dbReference type="PANTHER" id="PTHR42978">
    <property type="entry name" value="QUORUM-QUENCHING LACTONASE YTNP-RELATED-RELATED"/>
    <property type="match status" value="1"/>
</dbReference>
<sequence>MKLYSIETGNFKLDGGAMFGIVPKSIWQKTNPADEKNLIDLAMRCLLIEDGERLILIDTGIGNKQNEKFFGFYYLWGDFSLDASLAKHGFNREDITDVFLTHLHFDHCGGAIQYNKEKDYLEASFKNAKFWSNESHWDWAINPNQREKASFLQENILPLKESGQLNMIDLPTNGSVLENSPLGFDILFVDGHTEKQMLPIITYKGKKIVYIADLIPTVGHIPPIYVIGFDTRPLITLDEKNDFLQKAVENDYILFFEHDHINELATLKLTEKGVRLDQTYSFSEVFDSI</sequence>